<feature type="region of interest" description="Disordered" evidence="1">
    <location>
        <begin position="47"/>
        <end position="68"/>
    </location>
</feature>
<keyword evidence="2" id="KW-0472">Membrane</keyword>
<keyword evidence="2" id="KW-1133">Transmembrane helix</keyword>
<proteinExistence type="predicted"/>
<dbReference type="Proteomes" id="UP000244240">
    <property type="component" value="Unassembled WGS sequence"/>
</dbReference>
<sequence length="68" mass="7744">MSDWEPQAVIALFFASGLLFSITGAWLIEKWIKRLRTRTRRRTLTVLPGGHQKAGQGSSVRFTEKKGR</sequence>
<evidence type="ECO:0000256" key="2">
    <source>
        <dbReference type="SAM" id="Phobius"/>
    </source>
</evidence>
<keyword evidence="2" id="KW-0812">Transmembrane</keyword>
<organism evidence="3 4">
    <name type="scientific">Melghirimyces profundicolus</name>
    <dbReference type="NCBI Taxonomy" id="1242148"/>
    <lineage>
        <taxon>Bacteria</taxon>
        <taxon>Bacillati</taxon>
        <taxon>Bacillota</taxon>
        <taxon>Bacilli</taxon>
        <taxon>Bacillales</taxon>
        <taxon>Thermoactinomycetaceae</taxon>
        <taxon>Melghirimyces</taxon>
    </lineage>
</organism>
<name>A0A2T6BW15_9BACL</name>
<feature type="transmembrane region" description="Helical" evidence="2">
    <location>
        <begin position="6"/>
        <end position="28"/>
    </location>
</feature>
<evidence type="ECO:0000256" key="1">
    <source>
        <dbReference type="SAM" id="MobiDB-lite"/>
    </source>
</evidence>
<protein>
    <submittedName>
        <fullName evidence="3">Uncharacterized protein</fullName>
    </submittedName>
</protein>
<keyword evidence="4" id="KW-1185">Reference proteome</keyword>
<dbReference type="RefSeq" id="WP_108022935.1">
    <property type="nucleotide sequence ID" value="NZ_QBKR01000009.1"/>
</dbReference>
<dbReference type="AlphaFoldDB" id="A0A2T6BW15"/>
<reference evidence="3 4" key="1">
    <citation type="submission" date="2018-04" db="EMBL/GenBank/DDBJ databases">
        <title>Genomic Encyclopedia of Archaeal and Bacterial Type Strains, Phase II (KMG-II): from individual species to whole genera.</title>
        <authorList>
            <person name="Goeker M."/>
        </authorList>
    </citation>
    <scope>NUCLEOTIDE SEQUENCE [LARGE SCALE GENOMIC DNA]</scope>
    <source>
        <strain evidence="3 4">DSM 45787</strain>
    </source>
</reference>
<comment type="caution">
    <text evidence="3">The sequence shown here is derived from an EMBL/GenBank/DDBJ whole genome shotgun (WGS) entry which is preliminary data.</text>
</comment>
<dbReference type="EMBL" id="QBKR01000009">
    <property type="protein sequence ID" value="PTX60274.1"/>
    <property type="molecule type" value="Genomic_DNA"/>
</dbReference>
<gene>
    <name evidence="3" type="ORF">C8P63_10938</name>
</gene>
<evidence type="ECO:0000313" key="3">
    <source>
        <dbReference type="EMBL" id="PTX60274.1"/>
    </source>
</evidence>
<evidence type="ECO:0000313" key="4">
    <source>
        <dbReference type="Proteomes" id="UP000244240"/>
    </source>
</evidence>
<accession>A0A2T6BW15</accession>